<evidence type="ECO:0000259" key="2">
    <source>
        <dbReference type="Pfam" id="PF05598"/>
    </source>
</evidence>
<comment type="caution">
    <text evidence="3">The sequence shown here is derived from an EMBL/GenBank/DDBJ whole genome shotgun (WGS) entry which is preliminary data.</text>
</comment>
<dbReference type="PANTHER" id="PTHR35604:SF2">
    <property type="entry name" value="TRANSPOSASE INSH FOR INSERTION SEQUENCE ELEMENT IS5A-RELATED"/>
    <property type="match status" value="1"/>
</dbReference>
<keyword evidence="4" id="KW-1185">Reference proteome</keyword>
<evidence type="ECO:0000256" key="1">
    <source>
        <dbReference type="SAM" id="MobiDB-lite"/>
    </source>
</evidence>
<gene>
    <name evidence="3" type="ORF">ZRA01_34220</name>
</gene>
<accession>A0A4Y4D065</accession>
<dbReference type="InterPro" id="IPR008490">
    <property type="entry name" value="Transposase_InsH_N"/>
</dbReference>
<evidence type="ECO:0000313" key="3">
    <source>
        <dbReference type="EMBL" id="GEC97349.1"/>
    </source>
</evidence>
<dbReference type="EMBL" id="BJNV01000078">
    <property type="protein sequence ID" value="GEC97349.1"/>
    <property type="molecule type" value="Genomic_DNA"/>
</dbReference>
<reference evidence="3 4" key="1">
    <citation type="submission" date="2019-06" db="EMBL/GenBank/DDBJ databases">
        <title>Whole genome shotgun sequence of Zoogloea ramigera NBRC 15342.</title>
        <authorList>
            <person name="Hosoyama A."/>
            <person name="Uohara A."/>
            <person name="Ohji S."/>
            <person name="Ichikawa N."/>
        </authorList>
    </citation>
    <scope>NUCLEOTIDE SEQUENCE [LARGE SCALE GENOMIC DNA]</scope>
    <source>
        <strain evidence="3 4">NBRC 15342</strain>
    </source>
</reference>
<feature type="region of interest" description="Disordered" evidence="1">
    <location>
        <begin position="185"/>
        <end position="257"/>
    </location>
</feature>
<feature type="compositionally biased region" description="Basic and acidic residues" evidence="1">
    <location>
        <begin position="204"/>
        <end position="213"/>
    </location>
</feature>
<dbReference type="PANTHER" id="PTHR35604">
    <property type="entry name" value="TRANSPOSASE INSH FOR INSERTION SEQUENCE ELEMENT IS5A-RELATED"/>
    <property type="match status" value="1"/>
</dbReference>
<name>A0A4Y4D065_ZOORA</name>
<protein>
    <recommendedName>
        <fullName evidence="2">Transposase InsH N-terminal domain-containing protein</fullName>
    </recommendedName>
</protein>
<dbReference type="Pfam" id="PF05598">
    <property type="entry name" value="DUF772"/>
    <property type="match status" value="1"/>
</dbReference>
<dbReference type="Proteomes" id="UP000318422">
    <property type="component" value="Unassembled WGS sequence"/>
</dbReference>
<feature type="domain" description="Transposase InsH N-terminal" evidence="2">
    <location>
        <begin position="17"/>
        <end position="114"/>
    </location>
</feature>
<sequence length="257" mass="28842">MLKLAAATAQTELEMVTLDQPVPRDHLLRLIDTHIRFDFIREKTEELYCANNGRPAIDPVVLFKMLFVGYLFGVRSERRLVREIEVNVAYRWFLGLRLTDKVPDASTLSQNRRRRFAGTGIEQEIFDTIVEQAIEHKLIGGRVLYTDSTHLKANANKRHYEQVDIEQTPAAYLAELDAAVDAERAAADQRPLRRAQAAPVSRSDAGENRDGGEHGAPPATSETAPEATAADTRQIKRSTVDPEAGFMVRDQKPVGFF</sequence>
<organism evidence="3 4">
    <name type="scientific">Zoogloea ramigera</name>
    <dbReference type="NCBI Taxonomy" id="350"/>
    <lineage>
        <taxon>Bacteria</taxon>
        <taxon>Pseudomonadati</taxon>
        <taxon>Pseudomonadota</taxon>
        <taxon>Betaproteobacteria</taxon>
        <taxon>Rhodocyclales</taxon>
        <taxon>Zoogloeaceae</taxon>
        <taxon>Zoogloea</taxon>
    </lineage>
</organism>
<evidence type="ECO:0000313" key="4">
    <source>
        <dbReference type="Proteomes" id="UP000318422"/>
    </source>
</evidence>
<dbReference type="AlphaFoldDB" id="A0A4Y4D065"/>
<feature type="compositionally biased region" description="Low complexity" evidence="1">
    <location>
        <begin position="216"/>
        <end position="230"/>
    </location>
</feature>
<proteinExistence type="predicted"/>